<feature type="non-terminal residue" evidence="2">
    <location>
        <position position="1"/>
    </location>
</feature>
<evidence type="ECO:0000313" key="2">
    <source>
        <dbReference type="EMBL" id="KIJ40151.1"/>
    </source>
</evidence>
<proteinExistence type="predicted"/>
<organism evidence="2 3">
    <name type="scientific">Sphaerobolus stellatus (strain SS14)</name>
    <dbReference type="NCBI Taxonomy" id="990650"/>
    <lineage>
        <taxon>Eukaryota</taxon>
        <taxon>Fungi</taxon>
        <taxon>Dikarya</taxon>
        <taxon>Basidiomycota</taxon>
        <taxon>Agaricomycotina</taxon>
        <taxon>Agaricomycetes</taxon>
        <taxon>Phallomycetidae</taxon>
        <taxon>Geastrales</taxon>
        <taxon>Sphaerobolaceae</taxon>
        <taxon>Sphaerobolus</taxon>
    </lineage>
</organism>
<accession>A0A0C9VQH1</accession>
<evidence type="ECO:0000313" key="3">
    <source>
        <dbReference type="Proteomes" id="UP000054279"/>
    </source>
</evidence>
<feature type="domain" description="DUF6532" evidence="1">
    <location>
        <begin position="1"/>
        <end position="106"/>
    </location>
</feature>
<feature type="non-terminal residue" evidence="2">
    <location>
        <position position="107"/>
    </location>
</feature>
<dbReference type="Proteomes" id="UP000054279">
    <property type="component" value="Unassembled WGS sequence"/>
</dbReference>
<dbReference type="InterPro" id="IPR045341">
    <property type="entry name" value="DUF6532"/>
</dbReference>
<dbReference type="Pfam" id="PF20149">
    <property type="entry name" value="DUF6532"/>
    <property type="match status" value="1"/>
</dbReference>
<dbReference type="AlphaFoldDB" id="A0A0C9VQH1"/>
<name>A0A0C9VQH1_SPHS4</name>
<protein>
    <recommendedName>
        <fullName evidence="1">DUF6532 domain-containing protein</fullName>
    </recommendedName>
</protein>
<dbReference type="OrthoDB" id="3257342at2759"/>
<dbReference type="HOGENOM" id="CLU_175965_0_0_1"/>
<dbReference type="EMBL" id="KN837146">
    <property type="protein sequence ID" value="KIJ40151.1"/>
    <property type="molecule type" value="Genomic_DNA"/>
</dbReference>
<evidence type="ECO:0000259" key="1">
    <source>
        <dbReference type="Pfam" id="PF20149"/>
    </source>
</evidence>
<keyword evidence="3" id="KW-1185">Reference proteome</keyword>
<reference evidence="2 3" key="1">
    <citation type="submission" date="2014-06" db="EMBL/GenBank/DDBJ databases">
        <title>Evolutionary Origins and Diversification of the Mycorrhizal Mutualists.</title>
        <authorList>
            <consortium name="DOE Joint Genome Institute"/>
            <consortium name="Mycorrhizal Genomics Consortium"/>
            <person name="Kohler A."/>
            <person name="Kuo A."/>
            <person name="Nagy L.G."/>
            <person name="Floudas D."/>
            <person name="Copeland A."/>
            <person name="Barry K.W."/>
            <person name="Cichocki N."/>
            <person name="Veneault-Fourrey C."/>
            <person name="LaButti K."/>
            <person name="Lindquist E.A."/>
            <person name="Lipzen A."/>
            <person name="Lundell T."/>
            <person name="Morin E."/>
            <person name="Murat C."/>
            <person name="Riley R."/>
            <person name="Ohm R."/>
            <person name="Sun H."/>
            <person name="Tunlid A."/>
            <person name="Henrissat B."/>
            <person name="Grigoriev I.V."/>
            <person name="Hibbett D.S."/>
            <person name="Martin F."/>
        </authorList>
    </citation>
    <scope>NUCLEOTIDE SEQUENCE [LARGE SCALE GENOMIC DNA]</scope>
    <source>
        <strain evidence="2 3">SS14</strain>
    </source>
</reference>
<gene>
    <name evidence="2" type="ORF">M422DRAFT_124637</name>
</gene>
<sequence length="107" mass="12495">ITTRDSQMRGDLRDKLVPLVREVYGFRLTSDRKGIEVNRKLYDILKKENAYVFKDPVKRKGLYEADIIQLSLNVMWFSSPKHECIKFGDYFRPIPLPTIALIFTAVS</sequence>